<gene>
    <name evidence="2" type="primary">LOC116546332</name>
</gene>
<sequence length="87" mass="9588">MAWYWPVGVPWPPASDGLALALQHDLPVPSSASTELVLVEDVRVSLEEVTIYDRLGFQIQPLPCQLPGAADDIKTAYQETRASAMFF</sequence>
<dbReference type="Proteomes" id="UP000504640">
    <property type="component" value="Unplaced"/>
</dbReference>
<keyword evidence="1" id="KW-1185">Reference proteome</keyword>
<evidence type="ECO:0000313" key="1">
    <source>
        <dbReference type="Proteomes" id="UP000504640"/>
    </source>
</evidence>
<dbReference type="RefSeq" id="XP_032128523.1">
    <property type="nucleotide sequence ID" value="XM_032272632.1"/>
</dbReference>
<proteinExistence type="predicted"/>
<evidence type="ECO:0000313" key="2">
    <source>
        <dbReference type="RefSeq" id="XP_032128523.1"/>
    </source>
</evidence>
<name>A0A6J3HDD4_SAPAP</name>
<dbReference type="GeneID" id="116546332"/>
<reference evidence="2" key="1">
    <citation type="submission" date="2025-08" db="UniProtKB">
        <authorList>
            <consortium name="RefSeq"/>
        </authorList>
    </citation>
    <scope>IDENTIFICATION</scope>
    <source>
        <tissue evidence="2">Blood</tissue>
    </source>
</reference>
<dbReference type="AlphaFoldDB" id="A0A6J3HDD4"/>
<accession>A0A6J3HDD4</accession>
<protein>
    <submittedName>
        <fullName evidence="2">Nuclear pore membrane glycoprotein 210-like isoform X3</fullName>
    </submittedName>
</protein>
<organism evidence="1 2">
    <name type="scientific">Sapajus apella</name>
    <name type="common">Brown-capped capuchin</name>
    <name type="synonym">Cebus apella</name>
    <dbReference type="NCBI Taxonomy" id="9515"/>
    <lineage>
        <taxon>Eukaryota</taxon>
        <taxon>Metazoa</taxon>
        <taxon>Chordata</taxon>
        <taxon>Craniata</taxon>
        <taxon>Vertebrata</taxon>
        <taxon>Euteleostomi</taxon>
        <taxon>Mammalia</taxon>
        <taxon>Eutheria</taxon>
        <taxon>Euarchontoglires</taxon>
        <taxon>Primates</taxon>
        <taxon>Haplorrhini</taxon>
        <taxon>Platyrrhini</taxon>
        <taxon>Cebidae</taxon>
        <taxon>Cebinae</taxon>
        <taxon>Sapajus</taxon>
    </lineage>
</organism>